<sequence length="133" mass="14820">MDTEEIPLVMRVWTVAGMEEMLLIVVITVVIQLTPPVQEILRIVIIGVRFTVMGVETMLFRIVAMGIVVAMGTTIPGRVKIVRVVKLATGMMGMKLANFMEMKLAMFTGMKLVMSTIVVENMRVYRTNSSIVV</sequence>
<organism evidence="2">
    <name type="scientific">Cacopsylla melanoneura</name>
    <dbReference type="NCBI Taxonomy" id="428564"/>
    <lineage>
        <taxon>Eukaryota</taxon>
        <taxon>Metazoa</taxon>
        <taxon>Ecdysozoa</taxon>
        <taxon>Arthropoda</taxon>
        <taxon>Hexapoda</taxon>
        <taxon>Insecta</taxon>
        <taxon>Pterygota</taxon>
        <taxon>Neoptera</taxon>
        <taxon>Paraneoptera</taxon>
        <taxon>Hemiptera</taxon>
        <taxon>Sternorrhyncha</taxon>
        <taxon>Psylloidea</taxon>
        <taxon>Psyllidae</taxon>
        <taxon>Psyllinae</taxon>
        <taxon>Cacopsylla</taxon>
    </lineage>
</organism>
<keyword evidence="1" id="KW-1133">Transmembrane helix</keyword>
<proteinExistence type="predicted"/>
<evidence type="ECO:0000256" key="1">
    <source>
        <dbReference type="SAM" id="Phobius"/>
    </source>
</evidence>
<name>A0A8D8U736_9HEMI</name>
<accession>A0A8D8U736</accession>
<dbReference type="EMBL" id="HBUF01339525">
    <property type="protein sequence ID" value="CAG6700703.1"/>
    <property type="molecule type" value="Transcribed_RNA"/>
</dbReference>
<keyword evidence="1" id="KW-0472">Membrane</keyword>
<keyword evidence="1" id="KW-0812">Transmembrane</keyword>
<feature type="transmembrane region" description="Helical" evidence="1">
    <location>
        <begin position="12"/>
        <end position="33"/>
    </location>
</feature>
<protein>
    <submittedName>
        <fullName evidence="2">Uncharacterized protein</fullName>
    </submittedName>
</protein>
<feature type="transmembrane region" description="Helical" evidence="1">
    <location>
        <begin position="58"/>
        <end position="79"/>
    </location>
</feature>
<dbReference type="AlphaFoldDB" id="A0A8D8U736"/>
<dbReference type="EMBL" id="HBUF01339529">
    <property type="protein sequence ID" value="CAG6700719.1"/>
    <property type="molecule type" value="Transcribed_RNA"/>
</dbReference>
<evidence type="ECO:0000313" key="2">
    <source>
        <dbReference type="EMBL" id="CAG6700703.1"/>
    </source>
</evidence>
<reference evidence="2" key="1">
    <citation type="submission" date="2021-05" db="EMBL/GenBank/DDBJ databases">
        <authorList>
            <person name="Alioto T."/>
            <person name="Alioto T."/>
            <person name="Gomez Garrido J."/>
        </authorList>
    </citation>
    <scope>NUCLEOTIDE SEQUENCE</scope>
</reference>